<feature type="region of interest" description="Disordered" evidence="12">
    <location>
        <begin position="917"/>
        <end position="1042"/>
    </location>
</feature>
<feature type="compositionally biased region" description="Basic and acidic residues" evidence="12">
    <location>
        <begin position="1925"/>
        <end position="1938"/>
    </location>
</feature>
<feature type="compositionally biased region" description="Low complexity" evidence="12">
    <location>
        <begin position="1987"/>
        <end position="2004"/>
    </location>
</feature>
<dbReference type="InterPro" id="IPR052251">
    <property type="entry name" value="GH-ZnFinger_Regulators"/>
</dbReference>
<evidence type="ECO:0000256" key="2">
    <source>
        <dbReference type="ARBA" id="ARBA00006991"/>
    </source>
</evidence>
<feature type="compositionally biased region" description="Basic residues" evidence="12">
    <location>
        <begin position="1783"/>
        <end position="1798"/>
    </location>
</feature>
<feature type="compositionally biased region" description="Basic and acidic residues" evidence="12">
    <location>
        <begin position="1581"/>
        <end position="1602"/>
    </location>
</feature>
<feature type="domain" description="C2H2-type" evidence="13">
    <location>
        <begin position="1452"/>
        <end position="1474"/>
    </location>
</feature>
<feature type="compositionally biased region" description="Basic and acidic residues" evidence="12">
    <location>
        <begin position="1200"/>
        <end position="1223"/>
    </location>
</feature>
<evidence type="ECO:0000256" key="7">
    <source>
        <dbReference type="ARBA" id="ARBA00022833"/>
    </source>
</evidence>
<feature type="region of interest" description="Disordered" evidence="12">
    <location>
        <begin position="1581"/>
        <end position="2043"/>
    </location>
</feature>
<dbReference type="InterPro" id="IPR057986">
    <property type="entry name" value="TPR_Rlf/292/654"/>
</dbReference>
<feature type="region of interest" description="Disordered" evidence="12">
    <location>
        <begin position="556"/>
        <end position="576"/>
    </location>
</feature>
<feature type="compositionally biased region" description="Basic and acidic residues" evidence="12">
    <location>
        <begin position="1674"/>
        <end position="1688"/>
    </location>
</feature>
<sequence>MAEESIANELEGVENQLHSLLSRCSGDEFRIDSELFCSDFCKLVEEFTSHWQVPLPQLRILEIALCYFAQASTLFSSNCDHVHRTVSRLALSVFELLLFFDQKDFHQEPLKHFTATFHECYLVLAKYHNVPLLQMESLVQGGGPWTSPALQAILSESSLPQNEVDDYVSSELPVFLELRVRYLLSCGYTNEAMALARSCFRHPTAGKNLFILQVYLSWLCRSSQHEQLRKEVTGINGKDAVHIICSLECEEKDEFLLALSSAFLSEQLQRGDMYCLCDLVLVWASLHRRLSTTKQTLLRECHQLMQSTTNVKSIFPFIRAILQEMGEEGIQFCVELCANALQSCLPCDVLTKSLIYKTIAGLLPDDLEVCRACALLVFFLEQTVESYKIVYLLYMHPDQEYQMDDSPIKNNVRFETLQVLKKDLYFDPELWNLIALRTNCLKLMSEKVVSTALEEIMEDKWISKYFTKEPTLPSSRSACRRGNKRELNAAAKRRHQKEESETASKRLKMGIDRKRKNDHAVRKKGNQGFRDSTSGPLRRSFWQLDRIHSNVAQRFDEHRRTTRLSEKNPPKRRIRKPKWLLEDSGTLEENVPVKIKKNGLKQAKHFRSRVMKRSETGPIKNNSKLKPLANSHLKSRENDKHRNGFSVNSPVPSTPPQIILELSLPDNELMDTFTEEACSRKRGFPQVLLYKPMLKLPDNSQPAKTVHRKEVVLRARDETMFIQQIHCYTRRQKGKGSAMNVQGSVSTITRSSVQGSPPKDHCQNTKLEEKAGAVSQTREAAPLSRFSDKILKAQNTKTLSRRTSSARRLSERSAAEIKVVPNGTEADDVTNFPDSSRIPEAKRLEVTQSSTCARDDSENLSAEQSQILAAAEVNEDANLNEPSAPQTVPLAREPPEEPAVEMKVTIASQSSVLDKVSKNSAVEDLSKAQVSQTVRTKRKASGETHPAPINANVSHTESPDFIPSHPQDFVFRSGDQQPKPLPTRGEDGKGGDTVRSSESTTEVTESLPENAKGHLSCKNETSPTQSKPSETESSHIPTEEGGLCDISALTLVTEMVTELAPEQLAQDQESSMLPSAGNSVFKDLKGVSSPKGLPKIRTISSCSTPEETDSSVSSQRTKGRARALDNSDMPENSEPMETVPETEESKLEFCCTFCNKVFKGSRVVAHAMFHFRKDECMFCGVMFRDDLLAMMHMSDHIEKLKRSKETQTSNKEHEASDSKDTCTHKNSAKANTTSMTPGCRSRGKLRKSAVCADTMSTPDVSPSESRTLRSKDREGSATSLREKQNPAKAKTAARRVNGHIGKKESAKQKKDSNTKQETQQQDLRDSKDVEMNSSPSVPADKSFVCSKDDAKKKTGSQHSLKTASKQKEGEAAEPQESVSCPLDGCSWFKDLSKNRVALLYHALDDHYGEVEPLELAFRVGNSKCSICMRVLMSFEHFQHHVERHRLTPRHPCLHRGCTARFKTGMEMRRHSRKHSPLQATCCLPGCSQLFICLWALNLHERDHYTSKSAQPDDNTDIQAGEKSCKTPVGKNRQSSEDFSVPTAEERTEGAKAACRFKNQRRLRKKVMAPLSAYTFLIKKEPKGRATSTDSHKVKNVSKKDKFSQPAVSNVESRQALRKAQVKNPTPAAIGAHRVISSTLQKHNRRKDQNLKQKQSKGHMKGLKRKGRPPKLNRPGHDENTSDQKRPPSEIKIVTTSNKIKVEKEKTLQLKDESKSTTKSKDESETKIPEGRQITKNQEQNVPSPTRFKPSRPSELKTQKKNSKTEMRLHKKKNHHMPSDSRKPAKHKEKSKKATRKERHKQESSAEQQVETRGAEMEGLDDGKSERENTSSTQSDSGNCALSIPPEVSDVPPTPEKTDQEPIDAKEGKDRAGKAKTSKKSAQLQPEDEATEESVAGAEERASKGLLASAASTPADILNCASISPEDNKREVHQKEKSRVTKAAEVGETTKKLKDKTKKAVKKKQQDHQSSLTNPVKSADVQPEPEKGSAGAGAPAEAAPSETAGCSLTVNGQEPGEDPTSKDSAAEYRKRPYMRPPPTAYLDEKFITMPKRRKETAASLPSHGGAPPGQACAAEALQRRRCAKCFATFSCAEELQSHLQLQKCSNLFGFDSDDEGNG</sequence>
<keyword evidence="3" id="KW-0597">Phosphoprotein</keyword>
<feature type="compositionally biased region" description="Polar residues" evidence="12">
    <location>
        <begin position="1098"/>
        <end position="1116"/>
    </location>
</feature>
<feature type="compositionally biased region" description="Basic residues" evidence="12">
    <location>
        <begin position="513"/>
        <end position="525"/>
    </location>
</feature>
<feature type="region of interest" description="Disordered" evidence="12">
    <location>
        <begin position="473"/>
        <end position="534"/>
    </location>
</feature>
<comment type="similarity">
    <text evidence="2">Belongs to the krueppel C2H2-type zinc-finger protein family.</text>
</comment>
<feature type="compositionally biased region" description="Polar residues" evidence="12">
    <location>
        <begin position="1018"/>
        <end position="1028"/>
    </location>
</feature>
<evidence type="ECO:0000256" key="10">
    <source>
        <dbReference type="ARBA" id="ARBA00023163"/>
    </source>
</evidence>
<keyword evidence="9" id="KW-0238">DNA-binding</keyword>
<dbReference type="EMBL" id="CAJRST010015557">
    <property type="protein sequence ID" value="CAG5933189.1"/>
    <property type="molecule type" value="Genomic_DNA"/>
</dbReference>
<dbReference type="InterPro" id="IPR013087">
    <property type="entry name" value="Znf_C2H2_type"/>
</dbReference>
<keyword evidence="7" id="KW-0862">Zinc</keyword>
<feature type="domain" description="C2H2-type" evidence="13">
    <location>
        <begin position="1481"/>
        <end position="1503"/>
    </location>
</feature>
<feature type="compositionally biased region" description="Low complexity" evidence="12">
    <location>
        <begin position="993"/>
        <end position="1006"/>
    </location>
</feature>
<dbReference type="GO" id="GO:0008270">
    <property type="term" value="F:zinc ion binding"/>
    <property type="evidence" value="ECO:0007669"/>
    <property type="project" value="UniProtKB-KW"/>
</dbReference>
<keyword evidence="11" id="KW-0539">Nucleus</keyword>
<feature type="compositionally biased region" description="Basic residues" evidence="12">
    <location>
        <begin position="1653"/>
        <end position="1670"/>
    </location>
</feature>
<organism evidence="14 15">
    <name type="scientific">Menidia menidia</name>
    <name type="common">Atlantic silverside</name>
    <dbReference type="NCBI Taxonomy" id="238744"/>
    <lineage>
        <taxon>Eukaryota</taxon>
        <taxon>Metazoa</taxon>
        <taxon>Chordata</taxon>
        <taxon>Craniata</taxon>
        <taxon>Vertebrata</taxon>
        <taxon>Euteleostomi</taxon>
        <taxon>Actinopterygii</taxon>
        <taxon>Neopterygii</taxon>
        <taxon>Teleostei</taxon>
        <taxon>Neoteleostei</taxon>
        <taxon>Acanthomorphata</taxon>
        <taxon>Ovalentaria</taxon>
        <taxon>Atherinomorphae</taxon>
        <taxon>Atheriniformes</taxon>
        <taxon>Atherinopsidae</taxon>
        <taxon>Menidiinae</taxon>
        <taxon>Menidia</taxon>
    </lineage>
</organism>
<feature type="compositionally biased region" description="Basic and acidic residues" evidence="12">
    <location>
        <begin position="1855"/>
        <end position="1872"/>
    </location>
</feature>
<dbReference type="Pfam" id="PF25580">
    <property type="entry name" value="TPR_Rlf"/>
    <property type="match status" value="1"/>
</dbReference>
<dbReference type="GO" id="GO:0005634">
    <property type="term" value="C:nucleus"/>
    <property type="evidence" value="ECO:0007669"/>
    <property type="project" value="UniProtKB-SubCell"/>
</dbReference>
<feature type="compositionally biased region" description="Polar residues" evidence="12">
    <location>
        <begin position="1733"/>
        <end position="1743"/>
    </location>
</feature>
<evidence type="ECO:0000256" key="8">
    <source>
        <dbReference type="ARBA" id="ARBA00023015"/>
    </source>
</evidence>
<evidence type="ECO:0000256" key="3">
    <source>
        <dbReference type="ARBA" id="ARBA00022553"/>
    </source>
</evidence>
<keyword evidence="5" id="KW-0677">Repeat</keyword>
<evidence type="ECO:0000256" key="11">
    <source>
        <dbReference type="ARBA" id="ARBA00023242"/>
    </source>
</evidence>
<feature type="compositionally biased region" description="Basic and acidic residues" evidence="12">
    <location>
        <begin position="496"/>
        <end position="512"/>
    </location>
</feature>
<accession>A0A8S4BFB1</accession>
<feature type="compositionally biased region" description="Basic and acidic residues" evidence="12">
    <location>
        <begin position="556"/>
        <end position="569"/>
    </location>
</feature>
<evidence type="ECO:0000256" key="1">
    <source>
        <dbReference type="ARBA" id="ARBA00004123"/>
    </source>
</evidence>
<evidence type="ECO:0000256" key="6">
    <source>
        <dbReference type="ARBA" id="ARBA00022771"/>
    </source>
</evidence>
<feature type="compositionally biased region" description="Polar residues" evidence="12">
    <location>
        <begin position="1224"/>
        <end position="1236"/>
    </location>
</feature>
<dbReference type="PANTHER" id="PTHR15507:SF16">
    <property type="entry name" value="ZINC FINGER PROTEIN 654"/>
    <property type="match status" value="1"/>
</dbReference>
<comment type="caution">
    <text evidence="14">The sequence shown here is derived from an EMBL/GenBank/DDBJ whole genome shotgun (WGS) entry which is preliminary data.</text>
</comment>
<dbReference type="PROSITE" id="PS00028">
    <property type="entry name" value="ZINC_FINGER_C2H2_1"/>
    <property type="match status" value="2"/>
</dbReference>
<proteinExistence type="inferred from homology"/>
<feature type="region of interest" description="Disordered" evidence="12">
    <location>
        <begin position="1200"/>
        <end position="1378"/>
    </location>
</feature>
<dbReference type="Proteomes" id="UP000677803">
    <property type="component" value="Unassembled WGS sequence"/>
</dbReference>
<keyword evidence="15" id="KW-1185">Reference proteome</keyword>
<feature type="region of interest" description="Disordered" evidence="12">
    <location>
        <begin position="617"/>
        <end position="656"/>
    </location>
</feature>
<evidence type="ECO:0000256" key="4">
    <source>
        <dbReference type="ARBA" id="ARBA00022723"/>
    </source>
</evidence>
<protein>
    <submittedName>
        <fullName evidence="14">(Atlantic silverside) hypothetical protein</fullName>
    </submittedName>
</protein>
<reference evidence="14" key="1">
    <citation type="submission" date="2021-05" db="EMBL/GenBank/DDBJ databases">
        <authorList>
            <person name="Tigano A."/>
        </authorList>
    </citation>
    <scope>NUCLEOTIDE SEQUENCE</scope>
</reference>
<evidence type="ECO:0000256" key="9">
    <source>
        <dbReference type="ARBA" id="ARBA00023125"/>
    </source>
</evidence>
<name>A0A8S4BFB1_9TELE</name>
<feature type="region of interest" description="Disordered" evidence="12">
    <location>
        <begin position="1505"/>
        <end position="1544"/>
    </location>
</feature>
<gene>
    <name evidence="14" type="ORF">MMEN_LOCUS13452</name>
</gene>
<feature type="compositionally biased region" description="Basic and acidic residues" evidence="12">
    <location>
        <begin position="1751"/>
        <end position="1767"/>
    </location>
</feature>
<dbReference type="OrthoDB" id="10029602at2759"/>
<evidence type="ECO:0000256" key="5">
    <source>
        <dbReference type="ARBA" id="ARBA00022737"/>
    </source>
</evidence>
<feature type="compositionally biased region" description="Polar residues" evidence="12">
    <location>
        <begin position="1829"/>
        <end position="1839"/>
    </location>
</feature>
<evidence type="ECO:0000256" key="12">
    <source>
        <dbReference type="SAM" id="MobiDB-lite"/>
    </source>
</evidence>
<feature type="compositionally biased region" description="Basic and acidic residues" evidence="12">
    <location>
        <begin position="1699"/>
        <end position="1729"/>
    </location>
</feature>
<evidence type="ECO:0000313" key="14">
    <source>
        <dbReference type="EMBL" id="CAG5933189.1"/>
    </source>
</evidence>
<feature type="compositionally biased region" description="Basic and acidic residues" evidence="12">
    <location>
        <begin position="1266"/>
        <end position="1285"/>
    </location>
</feature>
<keyword evidence="4" id="KW-0479">Metal-binding</keyword>
<feature type="region of interest" description="Disordered" evidence="12">
    <location>
        <begin position="1084"/>
        <end position="1141"/>
    </location>
</feature>
<comment type="subcellular location">
    <subcellularLocation>
        <location evidence="1">Nucleus</location>
    </subcellularLocation>
</comment>
<dbReference type="GO" id="GO:0000981">
    <property type="term" value="F:DNA-binding transcription factor activity, RNA polymerase II-specific"/>
    <property type="evidence" value="ECO:0007669"/>
    <property type="project" value="TreeGrafter"/>
</dbReference>
<feature type="compositionally biased region" description="Basic residues" evidence="12">
    <location>
        <begin position="1952"/>
        <end position="1964"/>
    </location>
</feature>
<feature type="compositionally biased region" description="Basic and acidic residues" evidence="12">
    <location>
        <begin position="1812"/>
        <end position="1828"/>
    </location>
</feature>
<dbReference type="GO" id="GO:0003677">
    <property type="term" value="F:DNA binding"/>
    <property type="evidence" value="ECO:0007669"/>
    <property type="project" value="UniProtKB-KW"/>
</dbReference>
<evidence type="ECO:0000313" key="15">
    <source>
        <dbReference type="Proteomes" id="UP000677803"/>
    </source>
</evidence>
<keyword evidence="8" id="KW-0805">Transcription regulation</keyword>
<dbReference type="PANTHER" id="PTHR15507">
    <property type="entry name" value="ZINC FINGER PROTEIN RLF"/>
    <property type="match status" value="1"/>
</dbReference>
<feature type="compositionally biased region" description="Polar residues" evidence="12">
    <location>
        <begin position="1254"/>
        <end position="1265"/>
    </location>
</feature>
<feature type="compositionally biased region" description="Basic and acidic residues" evidence="12">
    <location>
        <begin position="2018"/>
        <end position="2029"/>
    </location>
</feature>
<evidence type="ECO:0000259" key="13">
    <source>
        <dbReference type="PROSITE" id="PS00028"/>
    </source>
</evidence>
<dbReference type="SMART" id="SM00355">
    <property type="entry name" value="ZnF_C2H2"/>
    <property type="match status" value="7"/>
</dbReference>
<feature type="compositionally biased region" description="Basic and acidic residues" evidence="12">
    <location>
        <begin position="1301"/>
        <end position="1314"/>
    </location>
</feature>
<keyword evidence="10" id="KW-0804">Transcription</keyword>
<keyword evidence="6" id="KW-0863">Zinc-finger</keyword>